<comment type="caution">
    <text evidence="1">The sequence shown here is derived from an EMBL/GenBank/DDBJ whole genome shotgun (WGS) entry which is preliminary data.</text>
</comment>
<name>A0A8H3LST2_9GLOM</name>
<dbReference type="EMBL" id="BLAL01000205">
    <property type="protein sequence ID" value="GES91501.1"/>
    <property type="molecule type" value="Genomic_DNA"/>
</dbReference>
<evidence type="ECO:0000313" key="2">
    <source>
        <dbReference type="Proteomes" id="UP000615446"/>
    </source>
</evidence>
<proteinExistence type="predicted"/>
<dbReference type="AlphaFoldDB" id="A0A8H3LST2"/>
<reference evidence="1" key="1">
    <citation type="submission" date="2019-10" db="EMBL/GenBank/DDBJ databases">
        <title>Conservation and host-specific expression of non-tandemly repeated heterogenous ribosome RNA gene in arbuscular mycorrhizal fungi.</title>
        <authorList>
            <person name="Maeda T."/>
            <person name="Kobayashi Y."/>
            <person name="Nakagawa T."/>
            <person name="Ezawa T."/>
            <person name="Yamaguchi K."/>
            <person name="Bino T."/>
            <person name="Nishimoto Y."/>
            <person name="Shigenobu S."/>
            <person name="Kawaguchi M."/>
        </authorList>
    </citation>
    <scope>NUCLEOTIDE SEQUENCE</scope>
    <source>
        <strain evidence="1">HR1</strain>
    </source>
</reference>
<dbReference type="OrthoDB" id="2438612at2759"/>
<sequence length="299" mass="35289">MSKHKNIEVTLWTSQSENITEPLIPIRVGQKYVHSLMETVSSNIENSVSEAVSSLYVQIFQNKTRKSGTMIIGYNNQHIIEHLQQDISFFPFFFYLDKIKIFVFGLGTSSKPEFHNAELGYMSSFIHVYKKNRTLFVSKIKDKKCIIEIYQDYQYVKKFKGYSLNEVWNASEHRIPTCKPHNWTNYTLMKTLFKYHLKRRIYSNASRHTISKAKKYARINRYRAPPLQKIQIKKEKFTSETKAQLEDFLLDKSNVSISSHKTYSKTGLPIHYLQDHKIALWQKYSELYPDGIHRTAFMT</sequence>
<gene>
    <name evidence="1" type="ORF">RCL2_001830800</name>
</gene>
<organism evidence="1 2">
    <name type="scientific">Rhizophagus clarus</name>
    <dbReference type="NCBI Taxonomy" id="94130"/>
    <lineage>
        <taxon>Eukaryota</taxon>
        <taxon>Fungi</taxon>
        <taxon>Fungi incertae sedis</taxon>
        <taxon>Mucoromycota</taxon>
        <taxon>Glomeromycotina</taxon>
        <taxon>Glomeromycetes</taxon>
        <taxon>Glomerales</taxon>
        <taxon>Glomeraceae</taxon>
        <taxon>Rhizophagus</taxon>
    </lineage>
</organism>
<dbReference type="Proteomes" id="UP000615446">
    <property type="component" value="Unassembled WGS sequence"/>
</dbReference>
<protein>
    <submittedName>
        <fullName evidence="1">Uncharacterized protein</fullName>
    </submittedName>
</protein>
<accession>A0A8H3LST2</accession>
<evidence type="ECO:0000313" key="1">
    <source>
        <dbReference type="EMBL" id="GES91501.1"/>
    </source>
</evidence>